<evidence type="ECO:0000313" key="2">
    <source>
        <dbReference type="Proteomes" id="UP001180020"/>
    </source>
</evidence>
<evidence type="ECO:0000313" key="1">
    <source>
        <dbReference type="EMBL" id="KAK1296028.1"/>
    </source>
</evidence>
<dbReference type="Proteomes" id="UP001180020">
    <property type="component" value="Unassembled WGS sequence"/>
</dbReference>
<keyword evidence="2" id="KW-1185">Reference proteome</keyword>
<sequence length="130" mass="14719">MVDAPRPEVEEVNMDAISRVMEYLDRSWCWATVKLEALLKSTQGLALRWEAQLRSVDEQLAVANQARHSLELAESAAPREAAINLARAKAAKERARELLEQRFSHSFDQTSLSLQAQNAEERVESLTKEL</sequence>
<dbReference type="AlphaFoldDB" id="A0AAV9D6J4"/>
<reference evidence="1" key="1">
    <citation type="journal article" date="2023" name="Nat. Commun.">
        <title>Diploid and tetraploid genomes of Acorus and the evolution of monocots.</title>
        <authorList>
            <person name="Ma L."/>
            <person name="Liu K.W."/>
            <person name="Li Z."/>
            <person name="Hsiao Y.Y."/>
            <person name="Qi Y."/>
            <person name="Fu T."/>
            <person name="Tang G.D."/>
            <person name="Zhang D."/>
            <person name="Sun W.H."/>
            <person name="Liu D.K."/>
            <person name="Li Y."/>
            <person name="Chen G.Z."/>
            <person name="Liu X.D."/>
            <person name="Liao X.Y."/>
            <person name="Jiang Y.T."/>
            <person name="Yu X."/>
            <person name="Hao Y."/>
            <person name="Huang J."/>
            <person name="Zhao X.W."/>
            <person name="Ke S."/>
            <person name="Chen Y.Y."/>
            <person name="Wu W.L."/>
            <person name="Hsu J.L."/>
            <person name="Lin Y.F."/>
            <person name="Huang M.D."/>
            <person name="Li C.Y."/>
            <person name="Huang L."/>
            <person name="Wang Z.W."/>
            <person name="Zhao X."/>
            <person name="Zhong W.Y."/>
            <person name="Peng D.H."/>
            <person name="Ahmad S."/>
            <person name="Lan S."/>
            <person name="Zhang J.S."/>
            <person name="Tsai W.C."/>
            <person name="Van de Peer Y."/>
            <person name="Liu Z.J."/>
        </authorList>
    </citation>
    <scope>NUCLEOTIDE SEQUENCE</scope>
    <source>
        <strain evidence="1">CP</strain>
    </source>
</reference>
<organism evidence="1 2">
    <name type="scientific">Acorus calamus</name>
    <name type="common">Sweet flag</name>
    <dbReference type="NCBI Taxonomy" id="4465"/>
    <lineage>
        <taxon>Eukaryota</taxon>
        <taxon>Viridiplantae</taxon>
        <taxon>Streptophyta</taxon>
        <taxon>Embryophyta</taxon>
        <taxon>Tracheophyta</taxon>
        <taxon>Spermatophyta</taxon>
        <taxon>Magnoliopsida</taxon>
        <taxon>Liliopsida</taxon>
        <taxon>Acoraceae</taxon>
        <taxon>Acorus</taxon>
    </lineage>
</organism>
<dbReference type="EMBL" id="JAUJYO010000015">
    <property type="protein sequence ID" value="KAK1296028.1"/>
    <property type="molecule type" value="Genomic_DNA"/>
</dbReference>
<gene>
    <name evidence="1" type="ORF">QJS10_CPB15g00850</name>
</gene>
<protein>
    <submittedName>
        <fullName evidence="1">Uncharacterized protein</fullName>
    </submittedName>
</protein>
<name>A0AAV9D6J4_ACOCL</name>
<reference evidence="1" key="2">
    <citation type="submission" date="2023-06" db="EMBL/GenBank/DDBJ databases">
        <authorList>
            <person name="Ma L."/>
            <person name="Liu K.-W."/>
            <person name="Li Z."/>
            <person name="Hsiao Y.-Y."/>
            <person name="Qi Y."/>
            <person name="Fu T."/>
            <person name="Tang G."/>
            <person name="Zhang D."/>
            <person name="Sun W.-H."/>
            <person name="Liu D.-K."/>
            <person name="Li Y."/>
            <person name="Chen G.-Z."/>
            <person name="Liu X.-D."/>
            <person name="Liao X.-Y."/>
            <person name="Jiang Y.-T."/>
            <person name="Yu X."/>
            <person name="Hao Y."/>
            <person name="Huang J."/>
            <person name="Zhao X.-W."/>
            <person name="Ke S."/>
            <person name="Chen Y.-Y."/>
            <person name="Wu W.-L."/>
            <person name="Hsu J.-L."/>
            <person name="Lin Y.-F."/>
            <person name="Huang M.-D."/>
            <person name="Li C.-Y."/>
            <person name="Huang L."/>
            <person name="Wang Z.-W."/>
            <person name="Zhao X."/>
            <person name="Zhong W.-Y."/>
            <person name="Peng D.-H."/>
            <person name="Ahmad S."/>
            <person name="Lan S."/>
            <person name="Zhang J.-S."/>
            <person name="Tsai W.-C."/>
            <person name="Van De Peer Y."/>
            <person name="Liu Z.-J."/>
        </authorList>
    </citation>
    <scope>NUCLEOTIDE SEQUENCE</scope>
    <source>
        <strain evidence="1">CP</strain>
        <tissue evidence="1">Leaves</tissue>
    </source>
</reference>
<accession>A0AAV9D6J4</accession>
<proteinExistence type="predicted"/>
<comment type="caution">
    <text evidence="1">The sequence shown here is derived from an EMBL/GenBank/DDBJ whole genome shotgun (WGS) entry which is preliminary data.</text>
</comment>